<dbReference type="Proteomes" id="UP000711407">
    <property type="component" value="Unassembled WGS sequence"/>
</dbReference>
<dbReference type="Pfam" id="PF03279">
    <property type="entry name" value="Lip_A_acyltrans"/>
    <property type="match status" value="1"/>
</dbReference>
<evidence type="ECO:0000256" key="3">
    <source>
        <dbReference type="ARBA" id="ARBA00022519"/>
    </source>
</evidence>
<dbReference type="GO" id="GO:0005886">
    <property type="term" value="C:plasma membrane"/>
    <property type="evidence" value="ECO:0007669"/>
    <property type="project" value="UniProtKB-SubCell"/>
</dbReference>
<reference evidence="7" key="1">
    <citation type="journal article" date="2021" name="PeerJ">
        <title>Extensive microbial diversity within the chicken gut microbiome revealed by metagenomics and culture.</title>
        <authorList>
            <person name="Gilroy R."/>
            <person name="Ravi A."/>
            <person name="Getino M."/>
            <person name="Pursley I."/>
            <person name="Horton D.L."/>
            <person name="Alikhan N.F."/>
            <person name="Baker D."/>
            <person name="Gharbi K."/>
            <person name="Hall N."/>
            <person name="Watson M."/>
            <person name="Adriaenssens E.M."/>
            <person name="Foster-Nyarko E."/>
            <person name="Jarju S."/>
            <person name="Secka A."/>
            <person name="Antonio M."/>
            <person name="Oren A."/>
            <person name="Chaudhuri R.R."/>
            <person name="La Ragione R."/>
            <person name="Hildebrand F."/>
            <person name="Pallen M.J."/>
        </authorList>
    </citation>
    <scope>NUCLEOTIDE SEQUENCE</scope>
    <source>
        <strain evidence="7">4100</strain>
    </source>
</reference>
<dbReference type="PANTHER" id="PTHR30606:SF10">
    <property type="entry name" value="PHOSPHATIDYLINOSITOL MANNOSIDE ACYLTRANSFERASE"/>
    <property type="match status" value="1"/>
</dbReference>
<reference evidence="7" key="2">
    <citation type="submission" date="2021-09" db="EMBL/GenBank/DDBJ databases">
        <authorList>
            <person name="Gilroy R."/>
        </authorList>
    </citation>
    <scope>NUCLEOTIDE SEQUENCE</scope>
    <source>
        <strain evidence="7">4100</strain>
    </source>
</reference>
<evidence type="ECO:0000256" key="2">
    <source>
        <dbReference type="ARBA" id="ARBA00022475"/>
    </source>
</evidence>
<sequence>MTLMPPLGILYRISDLLAPIVYHVVRYRRRLVRKNLTESFPDKPLSEIKHIERRFYRNFTDNFIEAIKLLGITDREMRRRVVFGGIEKVDEYLSQGKTIIAYFAHTANWEWAPSITLWTSKQRDSEAVFAQVYRPLRNRHSDRLFLRLRSRFGSHSFKKATVMRDIIRLRRDGMPSMTGFMSDQKPSHGDPGHITTFLNHPTAMISGTEHLARRLGAAVVYMDMTRIRRGYYRLDIVDMAADASLTAPGELTERYVSLLERTIKRDPAGWLWTHNRWKYPVTLPDTK</sequence>
<comment type="caution">
    <text evidence="7">The sequence shown here is derived from an EMBL/GenBank/DDBJ whole genome shotgun (WGS) entry which is preliminary data.</text>
</comment>
<comment type="subcellular location">
    <subcellularLocation>
        <location evidence="1">Cell inner membrane</location>
    </subcellularLocation>
</comment>
<dbReference type="EMBL" id="DYXT01000029">
    <property type="protein sequence ID" value="HJE39291.1"/>
    <property type="molecule type" value="Genomic_DNA"/>
</dbReference>
<evidence type="ECO:0000256" key="5">
    <source>
        <dbReference type="ARBA" id="ARBA00023136"/>
    </source>
</evidence>
<evidence type="ECO:0000313" key="7">
    <source>
        <dbReference type="EMBL" id="HJE39291.1"/>
    </source>
</evidence>
<evidence type="ECO:0000313" key="8">
    <source>
        <dbReference type="Proteomes" id="UP000711407"/>
    </source>
</evidence>
<keyword evidence="5" id="KW-0472">Membrane</keyword>
<accession>A0A921E9L0</accession>
<dbReference type="PANTHER" id="PTHR30606">
    <property type="entry name" value="LIPID A BIOSYNTHESIS LAUROYL ACYLTRANSFERASE"/>
    <property type="match status" value="1"/>
</dbReference>
<organism evidence="7 8">
    <name type="scientific">Candidatus Amulumruptor caecigallinarius</name>
    <dbReference type="NCBI Taxonomy" id="2109911"/>
    <lineage>
        <taxon>Bacteria</taxon>
        <taxon>Pseudomonadati</taxon>
        <taxon>Bacteroidota</taxon>
        <taxon>Bacteroidia</taxon>
        <taxon>Bacteroidales</taxon>
        <taxon>Muribaculaceae</taxon>
        <taxon>Candidatus Amulumruptor</taxon>
    </lineage>
</organism>
<name>A0A921E9L0_9BACT</name>
<keyword evidence="3" id="KW-0997">Cell inner membrane</keyword>
<keyword evidence="2" id="KW-1003">Cell membrane</keyword>
<dbReference type="CDD" id="cd07984">
    <property type="entry name" value="LPLAT_LABLAT-like"/>
    <property type="match status" value="1"/>
</dbReference>
<dbReference type="GO" id="GO:0009247">
    <property type="term" value="P:glycolipid biosynthetic process"/>
    <property type="evidence" value="ECO:0007669"/>
    <property type="project" value="UniProtKB-ARBA"/>
</dbReference>
<gene>
    <name evidence="7" type="ORF">K8V47_06005</name>
</gene>
<protein>
    <submittedName>
        <fullName evidence="7">Lysophospholipid acyltransferase family protein</fullName>
    </submittedName>
</protein>
<keyword evidence="4" id="KW-0808">Transferase</keyword>
<dbReference type="AlphaFoldDB" id="A0A921E9L0"/>
<evidence type="ECO:0000256" key="6">
    <source>
        <dbReference type="ARBA" id="ARBA00023315"/>
    </source>
</evidence>
<evidence type="ECO:0000256" key="4">
    <source>
        <dbReference type="ARBA" id="ARBA00022679"/>
    </source>
</evidence>
<dbReference type="InterPro" id="IPR004960">
    <property type="entry name" value="LipA_acyltrans"/>
</dbReference>
<keyword evidence="6 7" id="KW-0012">Acyltransferase</keyword>
<proteinExistence type="predicted"/>
<evidence type="ECO:0000256" key="1">
    <source>
        <dbReference type="ARBA" id="ARBA00004533"/>
    </source>
</evidence>
<dbReference type="GO" id="GO:0016746">
    <property type="term" value="F:acyltransferase activity"/>
    <property type="evidence" value="ECO:0007669"/>
    <property type="project" value="UniProtKB-KW"/>
</dbReference>